<dbReference type="Proteomes" id="UP000663829">
    <property type="component" value="Unassembled WGS sequence"/>
</dbReference>
<dbReference type="GO" id="GO:0000727">
    <property type="term" value="P:double-strand break repair via break-induced replication"/>
    <property type="evidence" value="ECO:0007669"/>
    <property type="project" value="UniProtKB-UniRule"/>
</dbReference>
<dbReference type="GO" id="GO:0000712">
    <property type="term" value="P:resolution of meiotic recombination intermediates"/>
    <property type="evidence" value="ECO:0007669"/>
    <property type="project" value="TreeGrafter"/>
</dbReference>
<evidence type="ECO:0000256" key="12">
    <source>
        <dbReference type="ARBA" id="ARBA00023242"/>
    </source>
</evidence>
<evidence type="ECO:0000256" key="9">
    <source>
        <dbReference type="ARBA" id="ARBA00022842"/>
    </source>
</evidence>
<dbReference type="InterPro" id="IPR006166">
    <property type="entry name" value="ERCC4_domain"/>
</dbReference>
<protein>
    <recommendedName>
        <fullName evidence="13">Crossover junction endonuclease MUS81</fullName>
        <ecNumber evidence="13">3.1.22.-</ecNumber>
    </recommendedName>
</protein>
<dbReference type="OrthoDB" id="5963188at2759"/>
<evidence type="ECO:0000256" key="8">
    <source>
        <dbReference type="ARBA" id="ARBA00022801"/>
    </source>
</evidence>
<comment type="similarity">
    <text evidence="3 13">Belongs to the XPF family.</text>
</comment>
<dbReference type="Pfam" id="PF02732">
    <property type="entry name" value="ERCC4"/>
    <property type="match status" value="1"/>
</dbReference>
<dbReference type="Pfam" id="PF21292">
    <property type="entry name" value="EME1-MUS81_C"/>
    <property type="match status" value="1"/>
</dbReference>
<dbReference type="EMBL" id="CAJOBA010000875">
    <property type="protein sequence ID" value="CAF3562305.1"/>
    <property type="molecule type" value="Genomic_DNA"/>
</dbReference>
<evidence type="ECO:0000259" key="14">
    <source>
        <dbReference type="SMART" id="SM00891"/>
    </source>
</evidence>
<dbReference type="Proteomes" id="UP000677228">
    <property type="component" value="Unassembled WGS sequence"/>
</dbReference>
<dbReference type="EMBL" id="CAJNOK010000875">
    <property type="protein sequence ID" value="CAF0780717.1"/>
    <property type="molecule type" value="Genomic_DNA"/>
</dbReference>
<dbReference type="PANTHER" id="PTHR13451">
    <property type="entry name" value="CLASS II CROSSOVER JUNCTION ENDONUCLEASE MUS81"/>
    <property type="match status" value="1"/>
</dbReference>
<comment type="subunit">
    <text evidence="13">Interacts with EME1.</text>
</comment>
<keyword evidence="4 13" id="KW-0540">Nuclease</keyword>
<comment type="subcellular location">
    <subcellularLocation>
        <location evidence="2 13">Nucleus</location>
    </subcellularLocation>
</comment>
<evidence type="ECO:0000256" key="7">
    <source>
        <dbReference type="ARBA" id="ARBA00022763"/>
    </source>
</evidence>
<dbReference type="GO" id="GO:0005634">
    <property type="term" value="C:nucleus"/>
    <property type="evidence" value="ECO:0007669"/>
    <property type="project" value="UniProtKB-SubCell"/>
</dbReference>
<evidence type="ECO:0000313" key="17">
    <source>
        <dbReference type="EMBL" id="CAF3562305.1"/>
    </source>
</evidence>
<dbReference type="AlphaFoldDB" id="A0A813TT35"/>
<dbReference type="PANTHER" id="PTHR13451:SF0">
    <property type="entry name" value="CROSSOVER JUNCTION ENDONUCLEASE MUS81"/>
    <property type="match status" value="1"/>
</dbReference>
<dbReference type="InterPro" id="IPR042530">
    <property type="entry name" value="EME1/EME2_C"/>
</dbReference>
<keyword evidence="7 13" id="KW-0227">DNA damage</keyword>
<dbReference type="GO" id="GO:0048476">
    <property type="term" value="C:Holliday junction resolvase complex"/>
    <property type="evidence" value="ECO:0007669"/>
    <property type="project" value="UniProtKB-UniRule"/>
</dbReference>
<dbReference type="Gene3D" id="1.10.150.670">
    <property type="entry name" value="Crossover junction endonuclease EME1, DNA-binding domain"/>
    <property type="match status" value="1"/>
</dbReference>
<evidence type="ECO:0000256" key="5">
    <source>
        <dbReference type="ARBA" id="ARBA00022723"/>
    </source>
</evidence>
<keyword evidence="8 13" id="KW-0378">Hydrolase</keyword>
<dbReference type="GO" id="GO:0031573">
    <property type="term" value="P:mitotic intra-S DNA damage checkpoint signaling"/>
    <property type="evidence" value="ECO:0007669"/>
    <property type="project" value="TreeGrafter"/>
</dbReference>
<keyword evidence="12 13" id="KW-0539">Nucleus</keyword>
<dbReference type="EMBL" id="CAJOBC010000596">
    <property type="protein sequence ID" value="CAF3605234.1"/>
    <property type="molecule type" value="Genomic_DNA"/>
</dbReference>
<evidence type="ECO:0000256" key="4">
    <source>
        <dbReference type="ARBA" id="ARBA00022722"/>
    </source>
</evidence>
<name>A0A813TT35_9BILA</name>
<dbReference type="GO" id="GO:0048257">
    <property type="term" value="F:3'-flap endonuclease activity"/>
    <property type="evidence" value="ECO:0007669"/>
    <property type="project" value="TreeGrafter"/>
</dbReference>
<accession>A0A813TT35</accession>
<keyword evidence="10 13" id="KW-0233">DNA recombination</keyword>
<evidence type="ECO:0000256" key="2">
    <source>
        <dbReference type="ARBA" id="ARBA00004123"/>
    </source>
</evidence>
<dbReference type="GO" id="GO:0003677">
    <property type="term" value="F:DNA binding"/>
    <property type="evidence" value="ECO:0007669"/>
    <property type="project" value="UniProtKB-UniRule"/>
</dbReference>
<keyword evidence="9 13" id="KW-0460">Magnesium</keyword>
<dbReference type="GO" id="GO:0006308">
    <property type="term" value="P:DNA catabolic process"/>
    <property type="evidence" value="ECO:0007669"/>
    <property type="project" value="UniProtKB-UniRule"/>
</dbReference>
<comment type="caution">
    <text evidence="16">The sequence shown here is derived from an EMBL/GenBank/DDBJ whole genome shotgun (WGS) entry which is preliminary data.</text>
</comment>
<dbReference type="GO" id="GO:0046872">
    <property type="term" value="F:metal ion binding"/>
    <property type="evidence" value="ECO:0007669"/>
    <property type="project" value="UniProtKB-UniRule"/>
</dbReference>
<evidence type="ECO:0000256" key="1">
    <source>
        <dbReference type="ARBA" id="ARBA00001946"/>
    </source>
</evidence>
<dbReference type="SUPFAM" id="SSF52980">
    <property type="entry name" value="Restriction endonuclease-like"/>
    <property type="match status" value="1"/>
</dbReference>
<dbReference type="EC" id="3.1.22.-" evidence="13"/>
<dbReference type="InterPro" id="IPR033309">
    <property type="entry name" value="Mus81"/>
</dbReference>
<evidence type="ECO:0000313" key="16">
    <source>
        <dbReference type="EMBL" id="CAF0818930.1"/>
    </source>
</evidence>
<dbReference type="InterPro" id="IPR047416">
    <property type="entry name" value="XPF_nuclease_Mus81"/>
</dbReference>
<evidence type="ECO:0000313" key="18">
    <source>
        <dbReference type="EMBL" id="CAF3605234.1"/>
    </source>
</evidence>
<feature type="domain" description="ERCC4" evidence="14">
    <location>
        <begin position="1"/>
        <end position="77"/>
    </location>
</feature>
<evidence type="ECO:0000256" key="11">
    <source>
        <dbReference type="ARBA" id="ARBA00023204"/>
    </source>
</evidence>
<organism evidence="16 19">
    <name type="scientific">Didymodactylos carnosus</name>
    <dbReference type="NCBI Taxonomy" id="1234261"/>
    <lineage>
        <taxon>Eukaryota</taxon>
        <taxon>Metazoa</taxon>
        <taxon>Spiralia</taxon>
        <taxon>Gnathifera</taxon>
        <taxon>Rotifera</taxon>
        <taxon>Eurotatoria</taxon>
        <taxon>Bdelloidea</taxon>
        <taxon>Philodinida</taxon>
        <taxon>Philodinidae</taxon>
        <taxon>Didymodactylos</taxon>
    </lineage>
</organism>
<evidence type="ECO:0000256" key="13">
    <source>
        <dbReference type="RuleBase" id="RU369042"/>
    </source>
</evidence>
<proteinExistence type="inferred from homology"/>
<evidence type="ECO:0000313" key="19">
    <source>
        <dbReference type="Proteomes" id="UP000663829"/>
    </source>
</evidence>
<gene>
    <name evidence="16" type="ORF">GPM918_LOCUS4441</name>
    <name evidence="15" type="ORF">OVA965_LOCUS3591</name>
    <name evidence="18" type="ORF">SRO942_LOCUS4442</name>
    <name evidence="17" type="ORF">TMI583_LOCUS3590</name>
</gene>
<dbReference type="InterPro" id="IPR011335">
    <property type="entry name" value="Restrct_endonuc-II-like"/>
</dbReference>
<keyword evidence="5 13" id="KW-0479">Metal-binding</keyword>
<comment type="cofactor">
    <cofactor evidence="1 13">
        <name>Mg(2+)</name>
        <dbReference type="ChEBI" id="CHEBI:18420"/>
    </cofactor>
</comment>
<dbReference type="Proteomes" id="UP000681722">
    <property type="component" value="Unassembled WGS sequence"/>
</dbReference>
<dbReference type="GO" id="GO:0008821">
    <property type="term" value="F:crossover junction DNA endonuclease activity"/>
    <property type="evidence" value="ECO:0007669"/>
    <property type="project" value="UniProtKB-UniRule"/>
</dbReference>
<evidence type="ECO:0000313" key="15">
    <source>
        <dbReference type="EMBL" id="CAF0780717.1"/>
    </source>
</evidence>
<dbReference type="CDD" id="cd20074">
    <property type="entry name" value="XPF_nuclease_Mus81"/>
    <property type="match status" value="1"/>
</dbReference>
<keyword evidence="19" id="KW-1185">Reference proteome</keyword>
<evidence type="ECO:0000256" key="6">
    <source>
        <dbReference type="ARBA" id="ARBA00022759"/>
    </source>
</evidence>
<dbReference type="SMART" id="SM00891">
    <property type="entry name" value="ERCC4"/>
    <property type="match status" value="1"/>
</dbReference>
<sequence>MKNSVAYDVRKLNIGDFLWIVQALNGDKVEAVLDYIIERKRLDDLSKSIVDGRYQEQKFRLKQCGINNLIYLIESLKNTNNPGILSPAALNQAIVNTQVAEDYFVREVSNPLEMACYLVTLTKHLIAHFKNKTFHVVCGDEMGNYKSTYDNSEHYVMTFESFNSDVIKTKPPTVKEMFARSLMQINGMSIDNVLAMTEMYPTPTLLLKAYSQCKDEKQRKLMLASIKKVTSNRKLGKALSTGIEMFFNNKTY</sequence>
<dbReference type="EMBL" id="CAJNOQ010000596">
    <property type="protein sequence ID" value="CAF0818930.1"/>
    <property type="molecule type" value="Genomic_DNA"/>
</dbReference>
<comment type="function">
    <text evidence="13">Interacts with EME1 to form a DNA structure-specific endonuclease with substrate preference for branched DNA structures with a 5'-end at the branch nick. Typical substrates include 3'-flap structures, D-loops, replication forks and nicked Holliday junctions. May be required in mitosis for the processing of stalled or collapsed replication fork intermediates. May be required in meiosis for the repair of meiosis-specific double strand breaks subsequent to single-end invasion (SEI).</text>
</comment>
<dbReference type="Proteomes" id="UP000682733">
    <property type="component" value="Unassembled WGS sequence"/>
</dbReference>
<evidence type="ECO:0000256" key="3">
    <source>
        <dbReference type="ARBA" id="ARBA00010015"/>
    </source>
</evidence>
<dbReference type="Gene3D" id="3.40.50.10130">
    <property type="match status" value="1"/>
</dbReference>
<reference evidence="16" key="1">
    <citation type="submission" date="2021-02" db="EMBL/GenBank/DDBJ databases">
        <authorList>
            <person name="Nowell W R."/>
        </authorList>
    </citation>
    <scope>NUCLEOTIDE SEQUENCE</scope>
</reference>
<evidence type="ECO:0000256" key="10">
    <source>
        <dbReference type="ARBA" id="ARBA00023172"/>
    </source>
</evidence>
<keyword evidence="6 13" id="KW-0255">Endonuclease</keyword>
<keyword evidence="11 13" id="KW-0234">DNA repair</keyword>